<dbReference type="HOGENOM" id="CLU_2104924_0_0_10"/>
<keyword evidence="1" id="KW-0732">Signal</keyword>
<proteinExistence type="predicted"/>
<organism evidence="2 3">
    <name type="scientific">Croceibacter atlanticus (strain ATCC BAA-628 / JCM 21780 / CIP 108009 / IAM 15332 / KCTC 12090 / HTCC2559)</name>
    <dbReference type="NCBI Taxonomy" id="216432"/>
    <lineage>
        <taxon>Bacteria</taxon>
        <taxon>Pseudomonadati</taxon>
        <taxon>Bacteroidota</taxon>
        <taxon>Flavobacteriia</taxon>
        <taxon>Flavobacteriales</taxon>
        <taxon>Flavobacteriaceae</taxon>
        <taxon>Croceibacter</taxon>
    </lineage>
</organism>
<dbReference type="KEGG" id="cat:CA2559_00615"/>
<feature type="signal peptide" evidence="1">
    <location>
        <begin position="1"/>
        <end position="19"/>
    </location>
</feature>
<dbReference type="AlphaFoldDB" id="A3U4P5"/>
<name>A3U4P5_CROAH</name>
<dbReference type="GeneID" id="89451925"/>
<dbReference type="EMBL" id="CP002046">
    <property type="protein sequence ID" value="EAP87212.1"/>
    <property type="molecule type" value="Genomic_DNA"/>
</dbReference>
<dbReference type="Proteomes" id="UP000002297">
    <property type="component" value="Chromosome"/>
</dbReference>
<reference evidence="2 3" key="1">
    <citation type="journal article" date="2010" name="J. Bacteriol.">
        <title>The complete genome sequence of Croceibacter atlanticus HTCC2559T.</title>
        <authorList>
            <person name="Oh H.M."/>
            <person name="Kang I."/>
            <person name="Ferriera S."/>
            <person name="Giovannoni S.J."/>
            <person name="Cho J.C."/>
        </authorList>
    </citation>
    <scope>NUCLEOTIDE SEQUENCE [LARGE SCALE GENOMIC DNA]</scope>
    <source>
        <strain evidence="3">ATCC BAA-628 / HTCC2559 / KCTC 12090</strain>
    </source>
</reference>
<feature type="chain" id="PRO_5002660198" evidence="1">
    <location>
        <begin position="20"/>
        <end position="115"/>
    </location>
</feature>
<protein>
    <submittedName>
        <fullName evidence="2">Uncharacterized protein</fullName>
    </submittedName>
</protein>
<evidence type="ECO:0000313" key="2">
    <source>
        <dbReference type="EMBL" id="EAP87212.1"/>
    </source>
</evidence>
<sequence>MLKKIFIVFILGFSLQSFSQINKALSEQLIENFTKSKNNSTIDKNDNQTKIKRVNKGKTAILTPYNAKVHNAFIFEIKKSNKRHIPKLKSLSINEKLEKSQMKILSRILERKNSN</sequence>
<dbReference type="RefSeq" id="WP_013185893.1">
    <property type="nucleotide sequence ID" value="NC_014230.1"/>
</dbReference>
<evidence type="ECO:0000256" key="1">
    <source>
        <dbReference type="SAM" id="SignalP"/>
    </source>
</evidence>
<accession>A3U4P5</accession>
<evidence type="ECO:0000313" key="3">
    <source>
        <dbReference type="Proteomes" id="UP000002297"/>
    </source>
</evidence>
<gene>
    <name evidence="2" type="ordered locus">CA2559_00615</name>
</gene>
<dbReference type="STRING" id="216432.CA2559_00615"/>
<keyword evidence="3" id="KW-1185">Reference proteome</keyword>